<dbReference type="Gene3D" id="2.40.110.10">
    <property type="entry name" value="Butyryl-CoA Dehydrogenase, subunit A, domain 2"/>
    <property type="match status" value="1"/>
</dbReference>
<feature type="domain" description="HpaB/PvcC/4-BUDH N-terminal" evidence="7">
    <location>
        <begin position="11"/>
        <end position="276"/>
    </location>
</feature>
<keyword evidence="2 5" id="KW-0274">FAD</keyword>
<dbReference type="SUPFAM" id="SSF56645">
    <property type="entry name" value="Acyl-CoA dehydrogenase NM domain-like"/>
    <property type="match status" value="1"/>
</dbReference>
<feature type="domain" description="HpaB/PvcC/4-BUDH C-terminal" evidence="6">
    <location>
        <begin position="283"/>
        <end position="483"/>
    </location>
</feature>
<evidence type="ECO:0000256" key="2">
    <source>
        <dbReference type="ARBA" id="ARBA00022827"/>
    </source>
</evidence>
<accession>A0A7C1XHU9</accession>
<dbReference type="InterPro" id="IPR036250">
    <property type="entry name" value="AcylCo_DH-like_C"/>
</dbReference>
<feature type="binding site" evidence="5">
    <location>
        <position position="192"/>
    </location>
    <ligand>
        <name>FAD</name>
        <dbReference type="ChEBI" id="CHEBI:57692"/>
    </ligand>
</feature>
<proteinExistence type="inferred from homology"/>
<evidence type="ECO:0000313" key="8">
    <source>
        <dbReference type="EMBL" id="HEF64549.1"/>
    </source>
</evidence>
<protein>
    <submittedName>
        <fullName evidence="8">4-hydroxyphenylacetate 3-monooxygenase</fullName>
    </submittedName>
</protein>
<organism evidence="8">
    <name type="scientific">Thermomicrobium roseum</name>
    <dbReference type="NCBI Taxonomy" id="500"/>
    <lineage>
        <taxon>Bacteria</taxon>
        <taxon>Pseudomonadati</taxon>
        <taxon>Thermomicrobiota</taxon>
        <taxon>Thermomicrobia</taxon>
        <taxon>Thermomicrobiales</taxon>
        <taxon>Thermomicrobiaceae</taxon>
        <taxon>Thermomicrobium</taxon>
    </lineage>
</organism>
<dbReference type="GO" id="GO:0016712">
    <property type="term" value="F:oxidoreductase activity, acting on paired donors, with incorporation or reduction of molecular oxygen, reduced flavin or flavoprotein as one donor, and incorporation of one atom of oxygen"/>
    <property type="evidence" value="ECO:0007669"/>
    <property type="project" value="UniProtKB-ARBA"/>
</dbReference>
<evidence type="ECO:0000256" key="1">
    <source>
        <dbReference type="ARBA" id="ARBA00022630"/>
    </source>
</evidence>
<dbReference type="PANTHER" id="PTHR36117">
    <property type="entry name" value="4-HYDROXYPHENYLACETATE 3-MONOOXYGENASE-RELATED"/>
    <property type="match status" value="1"/>
</dbReference>
<dbReference type="AlphaFoldDB" id="A0A7C1XHU9"/>
<dbReference type="PANTHER" id="PTHR36117:SF3">
    <property type="entry name" value="4-HYDROXYPHENYLACETATE 3-MONOOXYGENASE-RELATED"/>
    <property type="match status" value="1"/>
</dbReference>
<dbReference type="InterPro" id="IPR004925">
    <property type="entry name" value="HpaB/PvcC/4-BUDH"/>
</dbReference>
<dbReference type="SUPFAM" id="SSF47203">
    <property type="entry name" value="Acyl-CoA dehydrogenase C-terminal domain-like"/>
    <property type="match status" value="1"/>
</dbReference>
<evidence type="ECO:0000259" key="7">
    <source>
        <dbReference type="Pfam" id="PF11794"/>
    </source>
</evidence>
<dbReference type="PIRSF" id="PIRSF500125">
    <property type="entry name" value="4_HPA_large"/>
    <property type="match status" value="1"/>
</dbReference>
<comment type="caution">
    <text evidence="8">The sequence shown here is derived from an EMBL/GenBank/DDBJ whole genome shotgun (WGS) entry which is preliminary data.</text>
</comment>
<dbReference type="GO" id="GO:0016627">
    <property type="term" value="F:oxidoreductase activity, acting on the CH-CH group of donors"/>
    <property type="evidence" value="ECO:0007669"/>
    <property type="project" value="InterPro"/>
</dbReference>
<evidence type="ECO:0000259" key="6">
    <source>
        <dbReference type="Pfam" id="PF03241"/>
    </source>
</evidence>
<keyword evidence="3" id="KW-0560">Oxidoreductase</keyword>
<evidence type="ECO:0000256" key="5">
    <source>
        <dbReference type="PIRSR" id="PIRSR000331-2"/>
    </source>
</evidence>
<sequence length="518" mass="58807">MAQTVATRPFTGQEYLESLRDGREVYVYGERVKDVTTHPAFRNAARMVARLYDALHDPAKKDILTVETDTGNGGFTHAFFRAPRSAEDLVEARDAIAEWARMTYGWLGRSPDYKASFLGTLGANAPFYEPFSENARRWYRLGQERVLYWNHAIVNPPVDRNRPPDEVGDVYMHVERETDGGIYVSGAKVVATGSVLTHYNFIAHYGPLPIKDKKFALIFTVPMDAPGVKLISRPSYEYTAAVMGSPWDYPLSSRLDENDAVFIFDNVFVPWENVFVYGDVDKVNNFFPASGFIPRFTLHGCTRFAVKLDFIAGVLLKAIAATGVKEYRGVQAQVGEVIAWRNLFWAITDAMCRNPIPWTDGYVHPNLEYGMAYRVLAPTAWSRVRQIILDNVASGLVYLPSHALDFKNPAERPYLEKYVRGTGMDAHDRVKLMKLLYDSTISEFAGRHELYERNYAGNHENIRLETLIVAEAVGTAERMRGFAEQCMAEYDLDGWLTPDLINNDDVSWVLRRFRELQG</sequence>
<feature type="binding site" evidence="5">
    <location>
        <begin position="151"/>
        <end position="153"/>
    </location>
    <ligand>
        <name>FAD</name>
        <dbReference type="ChEBI" id="CHEBI:57692"/>
    </ligand>
</feature>
<evidence type="ECO:0000256" key="3">
    <source>
        <dbReference type="ARBA" id="ARBA00023002"/>
    </source>
</evidence>
<dbReference type="FunFam" id="2.40.110.10:FF:000026">
    <property type="entry name" value="4-hydroxyphenylacetate 3-monooxygenase oxygenase component"/>
    <property type="match status" value="1"/>
</dbReference>
<dbReference type="PIRSF" id="PIRSF000331">
    <property type="entry name" value="HpaA_HpaB"/>
    <property type="match status" value="1"/>
</dbReference>
<dbReference type="InterPro" id="IPR046373">
    <property type="entry name" value="Acyl-CoA_Oxase/DH_mid-dom_sf"/>
</dbReference>
<dbReference type="Gene3D" id="1.10.3140.10">
    <property type="entry name" value="4-hydroxybutyryl-coa dehydratase, domain 1"/>
    <property type="match status" value="1"/>
</dbReference>
<dbReference type="InterPro" id="IPR024677">
    <property type="entry name" value="HpaB/PvcC"/>
</dbReference>
<name>A0A7C1XHU9_THERO</name>
<reference evidence="8" key="1">
    <citation type="journal article" date="2020" name="mSystems">
        <title>Genome- and Community-Level Interaction Insights into Carbon Utilization and Element Cycling Functions of Hydrothermarchaeota in Hydrothermal Sediment.</title>
        <authorList>
            <person name="Zhou Z."/>
            <person name="Liu Y."/>
            <person name="Xu W."/>
            <person name="Pan J."/>
            <person name="Luo Z.H."/>
            <person name="Li M."/>
        </authorList>
    </citation>
    <scope>NUCLEOTIDE SEQUENCE [LARGE SCALE GENOMIC DNA]</scope>
    <source>
        <strain evidence="8">SpSt-222</strain>
    </source>
</reference>
<dbReference type="InterPro" id="IPR009100">
    <property type="entry name" value="AcylCoA_DH/oxidase_NM_dom_sf"/>
</dbReference>
<dbReference type="InterPro" id="IPR024674">
    <property type="entry name" value="HpaB/PvcC/4-BUDH_N"/>
</dbReference>
<dbReference type="Pfam" id="PF11794">
    <property type="entry name" value="HpaB_N"/>
    <property type="match status" value="1"/>
</dbReference>
<dbReference type="InterPro" id="IPR024719">
    <property type="entry name" value="HpaB/PvcC/4-BUDH_C"/>
</dbReference>
<dbReference type="EMBL" id="DSJL01000007">
    <property type="protein sequence ID" value="HEF64549.1"/>
    <property type="molecule type" value="Genomic_DNA"/>
</dbReference>
<dbReference type="FunFam" id="1.10.3140.10:FF:000001">
    <property type="entry name" value="4-hydroxyphenylacetate 3-monooxygenase oxygenase component"/>
    <property type="match status" value="1"/>
</dbReference>
<keyword evidence="1" id="KW-0285">Flavoprotein</keyword>
<dbReference type="Pfam" id="PF03241">
    <property type="entry name" value="HpaB"/>
    <property type="match status" value="1"/>
</dbReference>
<comment type="similarity">
    <text evidence="4">Belongs to the FADH(2)-utilizing monooxygenase family.</text>
</comment>
<gene>
    <name evidence="8" type="ORF">ENP47_02930</name>
</gene>
<dbReference type="Gene3D" id="1.20.140.10">
    <property type="entry name" value="Butyryl-CoA Dehydrogenase, subunit A, domain 3"/>
    <property type="match status" value="1"/>
</dbReference>
<evidence type="ECO:0000256" key="4">
    <source>
        <dbReference type="ARBA" id="ARBA00061227"/>
    </source>
</evidence>
<keyword evidence="8" id="KW-0503">Monooxygenase</keyword>